<accession>A0A319CUY5</accession>
<gene>
    <name evidence="1" type="ORF">BO71DRAFT_337530</name>
</gene>
<sequence>MLSAYLYYPIYCSLILGLVPNNPEAQYRGCLSYNVLGKADPGKGALDHAGLGYHIWYLNEKTFSIYQKVDLGLIFLASSLGILFLCFRDVSDQAFSINLPTSGDYYLRYLIAPYYSSSRYSADNSRIMYSGCLVCLCLSANIKVLEHYTSRKVY</sequence>
<dbReference type="OrthoDB" id="10525230at2759"/>
<reference evidence="1 2" key="1">
    <citation type="submission" date="2018-02" db="EMBL/GenBank/DDBJ databases">
        <title>The genomes of Aspergillus section Nigri reveals drivers in fungal speciation.</title>
        <authorList>
            <consortium name="DOE Joint Genome Institute"/>
            <person name="Vesth T.C."/>
            <person name="Nybo J."/>
            <person name="Theobald S."/>
            <person name="Brandl J."/>
            <person name="Frisvad J.C."/>
            <person name="Nielsen K.F."/>
            <person name="Lyhne E.K."/>
            <person name="Kogle M.E."/>
            <person name="Kuo A."/>
            <person name="Riley R."/>
            <person name="Clum A."/>
            <person name="Nolan M."/>
            <person name="Lipzen A."/>
            <person name="Salamov A."/>
            <person name="Henrissat B."/>
            <person name="Wiebenga A."/>
            <person name="De vries R.P."/>
            <person name="Grigoriev I.V."/>
            <person name="Mortensen U.H."/>
            <person name="Andersen M.R."/>
            <person name="Baker S.E."/>
        </authorList>
    </citation>
    <scope>NUCLEOTIDE SEQUENCE [LARGE SCALE GENOMIC DNA]</scope>
    <source>
        <strain evidence="1 2">CBS 707.79</strain>
    </source>
</reference>
<name>A0A319CUY5_9EURO</name>
<dbReference type="Proteomes" id="UP000247810">
    <property type="component" value="Unassembled WGS sequence"/>
</dbReference>
<dbReference type="AlphaFoldDB" id="A0A319CUY5"/>
<dbReference type="EMBL" id="KZ826050">
    <property type="protein sequence ID" value="PYH89066.1"/>
    <property type="molecule type" value="Genomic_DNA"/>
</dbReference>
<organism evidence="1 2">
    <name type="scientific">Aspergillus ellipticus CBS 707.79</name>
    <dbReference type="NCBI Taxonomy" id="1448320"/>
    <lineage>
        <taxon>Eukaryota</taxon>
        <taxon>Fungi</taxon>
        <taxon>Dikarya</taxon>
        <taxon>Ascomycota</taxon>
        <taxon>Pezizomycotina</taxon>
        <taxon>Eurotiomycetes</taxon>
        <taxon>Eurotiomycetidae</taxon>
        <taxon>Eurotiales</taxon>
        <taxon>Aspergillaceae</taxon>
        <taxon>Aspergillus</taxon>
        <taxon>Aspergillus subgen. Circumdati</taxon>
    </lineage>
</organism>
<protein>
    <submittedName>
        <fullName evidence="1">Uncharacterized protein</fullName>
    </submittedName>
</protein>
<proteinExistence type="predicted"/>
<evidence type="ECO:0000313" key="2">
    <source>
        <dbReference type="Proteomes" id="UP000247810"/>
    </source>
</evidence>
<evidence type="ECO:0000313" key="1">
    <source>
        <dbReference type="EMBL" id="PYH89066.1"/>
    </source>
</evidence>
<dbReference type="VEuPathDB" id="FungiDB:BO71DRAFT_337530"/>
<keyword evidence="2" id="KW-1185">Reference proteome</keyword>